<dbReference type="GO" id="GO:0016787">
    <property type="term" value="F:hydrolase activity"/>
    <property type="evidence" value="ECO:0007669"/>
    <property type="project" value="UniProtKB-KW"/>
</dbReference>
<dbReference type="Proteomes" id="UP000239706">
    <property type="component" value="Unassembled WGS sequence"/>
</dbReference>
<evidence type="ECO:0000256" key="5">
    <source>
        <dbReference type="ARBA" id="ARBA00023136"/>
    </source>
</evidence>
<dbReference type="Pfam" id="PF02687">
    <property type="entry name" value="FtsX"/>
    <property type="match status" value="1"/>
</dbReference>
<dbReference type="PANTHER" id="PTHR30572:SF4">
    <property type="entry name" value="ABC TRANSPORTER PERMEASE YTRF"/>
    <property type="match status" value="1"/>
</dbReference>
<dbReference type="PANTHER" id="PTHR30572">
    <property type="entry name" value="MEMBRANE COMPONENT OF TRANSPORTER-RELATED"/>
    <property type="match status" value="1"/>
</dbReference>
<feature type="transmembrane region" description="Helical" evidence="7">
    <location>
        <begin position="279"/>
        <end position="305"/>
    </location>
</feature>
<accession>A0A2T0B7G6</accession>
<dbReference type="InterPro" id="IPR025857">
    <property type="entry name" value="MacB_PCD"/>
</dbReference>
<evidence type="ECO:0000256" key="1">
    <source>
        <dbReference type="ARBA" id="ARBA00004651"/>
    </source>
</evidence>
<keyword evidence="5 7" id="KW-0472">Membrane</keyword>
<sequence length="403" mass="43788">MNIFESFQSALQSVRANKLRSFLTMLGIIIGISSVITIVSIGDGAKDFISGEFADLGTNLINLKVTPPDDDIIEERDYFTMDDVEMLKDNIPEITHVMPELVSMGSLKTEKKAKPVRIAAINADAQKVYNIKMLNGRFLSEHDLDTRKNVAVIDEPTAKRLFGDTDVAGEKLTLNVRDKYVDLNIIGVCKDPNGSMSTAFGDNMPGLILIPITLGDRLFVNTDISTLSVILSDMTNATEVSNRMIRLLENSHKNKDKYSAQQGFKELETIDKVLSTLTLVLGAIAAISLVVGGIGVMNIMLVSVTERTREIGIRKAIGAKTSDIKIQFLMESIILCLIGGTIGTVLGISVAKLAGSFIHVSVPISLKVILVSFGFSSAVGIFFGLYPANKAAKLDPIEALRYE</sequence>
<feature type="domain" description="MacB-like periplasmic core" evidence="9">
    <location>
        <begin position="21"/>
        <end position="245"/>
    </location>
</feature>
<keyword evidence="2" id="KW-1003">Cell membrane</keyword>
<keyword evidence="10" id="KW-0547">Nucleotide-binding</keyword>
<dbReference type="EC" id="3.6.3.-" evidence="10"/>
<evidence type="ECO:0000256" key="7">
    <source>
        <dbReference type="SAM" id="Phobius"/>
    </source>
</evidence>
<dbReference type="RefSeq" id="WP_106062861.1">
    <property type="nucleotide sequence ID" value="NZ_PVXO01000016.1"/>
</dbReference>
<feature type="transmembrane region" description="Helical" evidence="7">
    <location>
        <begin position="326"/>
        <end position="348"/>
    </location>
</feature>
<evidence type="ECO:0000256" key="3">
    <source>
        <dbReference type="ARBA" id="ARBA00022692"/>
    </source>
</evidence>
<dbReference type="InterPro" id="IPR050250">
    <property type="entry name" value="Macrolide_Exporter_MacB"/>
</dbReference>
<dbReference type="Pfam" id="PF12704">
    <property type="entry name" value="MacB_PCD"/>
    <property type="match status" value="1"/>
</dbReference>
<evidence type="ECO:0000313" key="10">
    <source>
        <dbReference type="EMBL" id="PRR79763.1"/>
    </source>
</evidence>
<evidence type="ECO:0000259" key="9">
    <source>
        <dbReference type="Pfam" id="PF12704"/>
    </source>
</evidence>
<evidence type="ECO:0000256" key="6">
    <source>
        <dbReference type="ARBA" id="ARBA00038076"/>
    </source>
</evidence>
<dbReference type="InterPro" id="IPR003838">
    <property type="entry name" value="ABC3_permease_C"/>
</dbReference>
<dbReference type="OrthoDB" id="9770036at2"/>
<dbReference type="GO" id="GO:0022857">
    <property type="term" value="F:transmembrane transporter activity"/>
    <property type="evidence" value="ECO:0007669"/>
    <property type="project" value="TreeGrafter"/>
</dbReference>
<dbReference type="GO" id="GO:0005524">
    <property type="term" value="F:ATP binding"/>
    <property type="evidence" value="ECO:0007669"/>
    <property type="project" value="UniProtKB-KW"/>
</dbReference>
<reference evidence="10 11" key="1">
    <citation type="submission" date="2018-03" db="EMBL/GenBank/DDBJ databases">
        <title>Genome sequence of Clostridium liquoris DSM 100320.</title>
        <authorList>
            <person name="Poehlein A."/>
            <person name="Daniel R."/>
        </authorList>
    </citation>
    <scope>NUCLEOTIDE SEQUENCE [LARGE SCALE GENOMIC DNA]</scope>
    <source>
        <strain evidence="10 11">DSM 100320</strain>
    </source>
</reference>
<keyword evidence="10" id="KW-0067">ATP-binding</keyword>
<keyword evidence="11" id="KW-1185">Reference proteome</keyword>
<dbReference type="EMBL" id="PVXO01000016">
    <property type="protein sequence ID" value="PRR79763.1"/>
    <property type="molecule type" value="Genomic_DNA"/>
</dbReference>
<feature type="transmembrane region" description="Helical" evidence="7">
    <location>
        <begin position="21"/>
        <end position="42"/>
    </location>
</feature>
<evidence type="ECO:0000256" key="4">
    <source>
        <dbReference type="ARBA" id="ARBA00022989"/>
    </source>
</evidence>
<evidence type="ECO:0000259" key="8">
    <source>
        <dbReference type="Pfam" id="PF02687"/>
    </source>
</evidence>
<comment type="caution">
    <text evidence="10">The sequence shown here is derived from an EMBL/GenBank/DDBJ whole genome shotgun (WGS) entry which is preliminary data.</text>
</comment>
<keyword evidence="4 7" id="KW-1133">Transmembrane helix</keyword>
<protein>
    <submittedName>
        <fullName evidence="10">Macrolide export ATP-binding/permease protein MacB</fullName>
        <ecNumber evidence="10">3.6.3.-</ecNumber>
    </submittedName>
</protein>
<name>A0A2T0B7G6_9CLOT</name>
<feature type="domain" description="ABC3 transporter permease C-terminal" evidence="8">
    <location>
        <begin position="283"/>
        <end position="396"/>
    </location>
</feature>
<feature type="transmembrane region" description="Helical" evidence="7">
    <location>
        <begin position="368"/>
        <end position="386"/>
    </location>
</feature>
<keyword evidence="10" id="KW-0378">Hydrolase</keyword>
<dbReference type="GO" id="GO:0005886">
    <property type="term" value="C:plasma membrane"/>
    <property type="evidence" value="ECO:0007669"/>
    <property type="project" value="UniProtKB-SubCell"/>
</dbReference>
<evidence type="ECO:0000313" key="11">
    <source>
        <dbReference type="Proteomes" id="UP000239706"/>
    </source>
</evidence>
<organism evidence="10 11">
    <name type="scientific">Clostridium liquoris</name>
    <dbReference type="NCBI Taxonomy" id="1289519"/>
    <lineage>
        <taxon>Bacteria</taxon>
        <taxon>Bacillati</taxon>
        <taxon>Bacillota</taxon>
        <taxon>Clostridia</taxon>
        <taxon>Eubacteriales</taxon>
        <taxon>Clostridiaceae</taxon>
        <taxon>Clostridium</taxon>
    </lineage>
</organism>
<comment type="subcellular location">
    <subcellularLocation>
        <location evidence="1">Cell membrane</location>
        <topology evidence="1">Multi-pass membrane protein</topology>
    </subcellularLocation>
</comment>
<gene>
    <name evidence="10" type="primary">macB_2</name>
    <name evidence="10" type="ORF">CLLI_06930</name>
</gene>
<comment type="similarity">
    <text evidence="6">Belongs to the ABC-4 integral membrane protein family.</text>
</comment>
<dbReference type="AlphaFoldDB" id="A0A2T0B7G6"/>
<keyword evidence="3 7" id="KW-0812">Transmembrane</keyword>
<evidence type="ECO:0000256" key="2">
    <source>
        <dbReference type="ARBA" id="ARBA00022475"/>
    </source>
</evidence>
<proteinExistence type="inferred from homology"/>